<evidence type="ECO:0000256" key="3">
    <source>
        <dbReference type="ARBA" id="ARBA00007812"/>
    </source>
</evidence>
<dbReference type="PROSITE" id="PS00187">
    <property type="entry name" value="TPP_ENZYMES"/>
    <property type="match status" value="1"/>
</dbReference>
<evidence type="ECO:0000256" key="4">
    <source>
        <dbReference type="ARBA" id="ARBA00022723"/>
    </source>
</evidence>
<dbReference type="Gene3D" id="3.40.50.970">
    <property type="match status" value="2"/>
</dbReference>
<dbReference type="SUPFAM" id="SSF52518">
    <property type="entry name" value="Thiamin diphosphate-binding fold (THDP-binding)"/>
    <property type="match status" value="2"/>
</dbReference>
<protein>
    <submittedName>
        <fullName evidence="10">Thiamine pyrophosphate-binding protein</fullName>
    </submittedName>
</protein>
<dbReference type="InterPro" id="IPR012001">
    <property type="entry name" value="Thiamin_PyroP_enz_TPP-bd_dom"/>
</dbReference>
<dbReference type="InterPro" id="IPR029035">
    <property type="entry name" value="DHS-like_NAD/FAD-binding_dom"/>
</dbReference>
<evidence type="ECO:0000313" key="11">
    <source>
        <dbReference type="Proteomes" id="UP000712673"/>
    </source>
</evidence>
<dbReference type="GO" id="GO:0009099">
    <property type="term" value="P:L-valine biosynthetic process"/>
    <property type="evidence" value="ECO:0007669"/>
    <property type="project" value="TreeGrafter"/>
</dbReference>
<accession>A0A938B017</accession>
<name>A0A938B017_UNCTE</name>
<dbReference type="PANTHER" id="PTHR18968:SF166">
    <property type="entry name" value="2-HYDROXYACYL-COA LYASE 2"/>
    <property type="match status" value="1"/>
</dbReference>
<evidence type="ECO:0000256" key="2">
    <source>
        <dbReference type="ARBA" id="ARBA00001964"/>
    </source>
</evidence>
<dbReference type="AlphaFoldDB" id="A0A938B017"/>
<sequence length="574" mass="60721">MAHRLLDSQVSVPEAIVRVLEQAGIEFVFGMPGGRTGSIYHALYDHRSSIRCVLVREEGLAAVMADVYGRLRGRPGVCMGQGAFMLTNAGMGLVEAYLAGSPVLVFSDLSDGAPFSHHGPYQAGTGDYGAWDARATIAGYTKRVFVSREPAAAVQNTQLAIKHALSGQPGPVALLYHSHALTQSVGPNTTPRLYDTAAYLTHERPAASVESLSNALSLLNQARQPVIIAGNGVRMSQAQAQLRELAELLGIPVATTAGGKGVFPETHALALGVFGNFGLEAANAVIAAADLVLAIGTKLGPTDTANENPALLDPERQAFIQVDIEGLHASWTMPAAQALVGDAQRVLTQILTAVRNSEFQSFNAANRVAEAHRTHASFDIAASAADTTPIMPMRLIKELHRALPDDAIITCDAGENRLFMLHHYQTKGQQEYLQPAAVGGMGYAVPAALAAKLVFPHRPAIAVCGDGGFGIALNGMMTARDENIPIVAVVFNNSMLGWVRHGQGERPIASKFADYDHAAIGRAMGCDGIRVERAADLPEAIGRAVASGRPTILDVVTSGDPTFRDVQTPLAQYP</sequence>
<dbReference type="GO" id="GO:0000287">
    <property type="term" value="F:magnesium ion binding"/>
    <property type="evidence" value="ECO:0007669"/>
    <property type="project" value="InterPro"/>
</dbReference>
<dbReference type="Pfam" id="PF02775">
    <property type="entry name" value="TPP_enzyme_C"/>
    <property type="match status" value="1"/>
</dbReference>
<comment type="cofactor">
    <cofactor evidence="1">
        <name>Mg(2+)</name>
        <dbReference type="ChEBI" id="CHEBI:18420"/>
    </cofactor>
</comment>
<dbReference type="Pfam" id="PF02776">
    <property type="entry name" value="TPP_enzyme_N"/>
    <property type="match status" value="1"/>
</dbReference>
<evidence type="ECO:0000313" key="10">
    <source>
        <dbReference type="EMBL" id="MBM3223242.1"/>
    </source>
</evidence>
<dbReference type="InterPro" id="IPR045229">
    <property type="entry name" value="TPP_enz"/>
</dbReference>
<dbReference type="InterPro" id="IPR000399">
    <property type="entry name" value="TPP-bd_CS"/>
</dbReference>
<dbReference type="InterPro" id="IPR012000">
    <property type="entry name" value="Thiamin_PyroP_enz_cen_dom"/>
</dbReference>
<proteinExistence type="inferred from homology"/>
<feature type="domain" description="Thiamine pyrophosphate enzyme central" evidence="7">
    <location>
        <begin position="213"/>
        <end position="350"/>
    </location>
</feature>
<keyword evidence="5 6" id="KW-0786">Thiamine pyrophosphate</keyword>
<dbReference type="GO" id="GO:0003984">
    <property type="term" value="F:acetolactate synthase activity"/>
    <property type="evidence" value="ECO:0007669"/>
    <property type="project" value="TreeGrafter"/>
</dbReference>
<keyword evidence="4" id="KW-0479">Metal-binding</keyword>
<dbReference type="InterPro" id="IPR029061">
    <property type="entry name" value="THDP-binding"/>
</dbReference>
<organism evidence="10 11">
    <name type="scientific">Tectimicrobiota bacterium</name>
    <dbReference type="NCBI Taxonomy" id="2528274"/>
    <lineage>
        <taxon>Bacteria</taxon>
        <taxon>Pseudomonadati</taxon>
        <taxon>Nitrospinota/Tectimicrobiota group</taxon>
        <taxon>Candidatus Tectimicrobiota</taxon>
    </lineage>
</organism>
<evidence type="ECO:0000256" key="5">
    <source>
        <dbReference type="ARBA" id="ARBA00023052"/>
    </source>
</evidence>
<dbReference type="PANTHER" id="PTHR18968">
    <property type="entry name" value="THIAMINE PYROPHOSPHATE ENZYMES"/>
    <property type="match status" value="1"/>
</dbReference>
<dbReference type="GO" id="GO:0005948">
    <property type="term" value="C:acetolactate synthase complex"/>
    <property type="evidence" value="ECO:0007669"/>
    <property type="project" value="TreeGrafter"/>
</dbReference>
<dbReference type="SUPFAM" id="SSF52467">
    <property type="entry name" value="DHS-like NAD/FAD-binding domain"/>
    <property type="match status" value="1"/>
</dbReference>
<dbReference type="Proteomes" id="UP000712673">
    <property type="component" value="Unassembled WGS sequence"/>
</dbReference>
<comment type="caution">
    <text evidence="10">The sequence shown here is derived from an EMBL/GenBank/DDBJ whole genome shotgun (WGS) entry which is preliminary data.</text>
</comment>
<evidence type="ECO:0000259" key="8">
    <source>
        <dbReference type="Pfam" id="PF02775"/>
    </source>
</evidence>
<dbReference type="Gene3D" id="3.40.50.1220">
    <property type="entry name" value="TPP-binding domain"/>
    <property type="match status" value="1"/>
</dbReference>
<evidence type="ECO:0000259" key="7">
    <source>
        <dbReference type="Pfam" id="PF00205"/>
    </source>
</evidence>
<dbReference type="EMBL" id="VGLS01000115">
    <property type="protein sequence ID" value="MBM3223242.1"/>
    <property type="molecule type" value="Genomic_DNA"/>
</dbReference>
<dbReference type="Pfam" id="PF00205">
    <property type="entry name" value="TPP_enzyme_M"/>
    <property type="match status" value="1"/>
</dbReference>
<comment type="similarity">
    <text evidence="3 6">Belongs to the TPP enzyme family.</text>
</comment>
<evidence type="ECO:0000256" key="6">
    <source>
        <dbReference type="RuleBase" id="RU362132"/>
    </source>
</evidence>
<feature type="domain" description="Thiamine pyrophosphate enzyme N-terminal TPP-binding" evidence="9">
    <location>
        <begin position="12"/>
        <end position="108"/>
    </location>
</feature>
<dbReference type="GO" id="GO:0050660">
    <property type="term" value="F:flavin adenine dinucleotide binding"/>
    <property type="evidence" value="ECO:0007669"/>
    <property type="project" value="TreeGrafter"/>
</dbReference>
<dbReference type="CDD" id="cd07035">
    <property type="entry name" value="TPP_PYR_POX_like"/>
    <property type="match status" value="1"/>
</dbReference>
<evidence type="ECO:0000256" key="1">
    <source>
        <dbReference type="ARBA" id="ARBA00001946"/>
    </source>
</evidence>
<dbReference type="InterPro" id="IPR011766">
    <property type="entry name" value="TPP_enzyme_TPP-bd"/>
</dbReference>
<dbReference type="GO" id="GO:0009097">
    <property type="term" value="P:isoleucine biosynthetic process"/>
    <property type="evidence" value="ECO:0007669"/>
    <property type="project" value="TreeGrafter"/>
</dbReference>
<dbReference type="GO" id="GO:0030976">
    <property type="term" value="F:thiamine pyrophosphate binding"/>
    <property type="evidence" value="ECO:0007669"/>
    <property type="project" value="InterPro"/>
</dbReference>
<gene>
    <name evidence="10" type="ORF">FJZ47_05480</name>
</gene>
<comment type="cofactor">
    <cofactor evidence="2">
        <name>thiamine diphosphate</name>
        <dbReference type="ChEBI" id="CHEBI:58937"/>
    </cofactor>
</comment>
<feature type="domain" description="Thiamine pyrophosphate enzyme TPP-binding" evidence="8">
    <location>
        <begin position="412"/>
        <end position="555"/>
    </location>
</feature>
<evidence type="ECO:0000259" key="9">
    <source>
        <dbReference type="Pfam" id="PF02776"/>
    </source>
</evidence>
<reference evidence="10" key="1">
    <citation type="submission" date="2019-03" db="EMBL/GenBank/DDBJ databases">
        <title>Lake Tanganyika Metagenome-Assembled Genomes (MAGs).</title>
        <authorList>
            <person name="Tran P."/>
        </authorList>
    </citation>
    <scope>NUCLEOTIDE SEQUENCE</scope>
    <source>
        <strain evidence="10">K_DeepCast_65m_m2_066</strain>
    </source>
</reference>